<dbReference type="GO" id="GO:0003700">
    <property type="term" value="F:DNA-binding transcription factor activity"/>
    <property type="evidence" value="ECO:0007669"/>
    <property type="project" value="InterPro"/>
</dbReference>
<dbReference type="GO" id="GO:0048366">
    <property type="term" value="P:leaf development"/>
    <property type="evidence" value="ECO:0007669"/>
    <property type="project" value="EnsemblPlants"/>
</dbReference>
<protein>
    <submittedName>
        <fullName evidence="5">Uncharacterized protein</fullName>
    </submittedName>
</protein>
<keyword evidence="3" id="KW-0804">Transcription</keyword>
<feature type="compositionally biased region" description="Basic and acidic residues" evidence="4">
    <location>
        <begin position="47"/>
        <end position="56"/>
    </location>
</feature>
<dbReference type="InterPro" id="IPR040356">
    <property type="entry name" value="SPEAR"/>
</dbReference>
<reference evidence="6" key="1">
    <citation type="journal article" date="2015" name="Nat. Plants">
        <title>Genome expansion of Arabis alpina linked with retrotransposition and reduced symmetric DNA methylation.</title>
        <authorList>
            <person name="Willing E.M."/>
            <person name="Rawat V."/>
            <person name="Mandakova T."/>
            <person name="Maumus F."/>
            <person name="James G.V."/>
            <person name="Nordstroem K.J."/>
            <person name="Becker C."/>
            <person name="Warthmann N."/>
            <person name="Chica C."/>
            <person name="Szarzynska B."/>
            <person name="Zytnicki M."/>
            <person name="Albani M.C."/>
            <person name="Kiefer C."/>
            <person name="Bergonzi S."/>
            <person name="Castaings L."/>
            <person name="Mateos J.L."/>
            <person name="Berns M.C."/>
            <person name="Bujdoso N."/>
            <person name="Piofczyk T."/>
            <person name="de Lorenzo L."/>
            <person name="Barrero-Sicilia C."/>
            <person name="Mateos I."/>
            <person name="Piednoel M."/>
            <person name="Hagmann J."/>
            <person name="Chen-Min-Tao R."/>
            <person name="Iglesias-Fernandez R."/>
            <person name="Schuster S.C."/>
            <person name="Alonso-Blanco C."/>
            <person name="Roudier F."/>
            <person name="Carbonero P."/>
            <person name="Paz-Ares J."/>
            <person name="Davis S.J."/>
            <person name="Pecinka A."/>
            <person name="Quesneville H."/>
            <person name="Colot V."/>
            <person name="Lysak M.A."/>
            <person name="Weigel D."/>
            <person name="Coupland G."/>
            <person name="Schneeberger K."/>
        </authorList>
    </citation>
    <scope>NUCLEOTIDE SEQUENCE [LARGE SCALE GENOMIC DNA]</scope>
    <source>
        <strain evidence="6">cv. Pajares</strain>
    </source>
</reference>
<sequence length="244" mass="27911">MCSNNNNNIGSYGKLQQEDEDDYFGSCSKKQKKVKVRRRGSGVAQLEKIRLQEEKKKSSHSSSSSPNLDHTLFAPPRGVSDFVMMSPNFALHNHTMNPCPGGFYQFLEPPSNQRSCFDINVSQLLDEDKKMVIAKRPWNFVTETISRDVKQNRSLDMRLITTVQDSGTAICNPNSIRSPTSIPSFPRHYPRFIPQYDQQQKDFDENEQRTSMKPFYNFLPSNEQSNGDQEHGASDHEIDLSLKL</sequence>
<evidence type="ECO:0000256" key="4">
    <source>
        <dbReference type="SAM" id="MobiDB-lite"/>
    </source>
</evidence>
<feature type="compositionally biased region" description="Basic and acidic residues" evidence="4">
    <location>
        <begin position="228"/>
        <end position="244"/>
    </location>
</feature>
<dbReference type="OrthoDB" id="1189784at2759"/>
<dbReference type="PANTHER" id="PTHR33388:SF1">
    <property type="entry name" value="PROTEIN SPEAR2"/>
    <property type="match status" value="1"/>
</dbReference>
<evidence type="ECO:0000256" key="3">
    <source>
        <dbReference type="ARBA" id="ARBA00023163"/>
    </source>
</evidence>
<feature type="region of interest" description="Disordered" evidence="4">
    <location>
        <begin position="201"/>
        <end position="244"/>
    </location>
</feature>
<feature type="region of interest" description="Disordered" evidence="4">
    <location>
        <begin position="23"/>
        <end position="71"/>
    </location>
</feature>
<keyword evidence="2" id="KW-0805">Transcription regulation</keyword>
<name>A0A087G1Z1_ARAAL</name>
<organism evidence="5 6">
    <name type="scientific">Arabis alpina</name>
    <name type="common">Alpine rock-cress</name>
    <dbReference type="NCBI Taxonomy" id="50452"/>
    <lineage>
        <taxon>Eukaryota</taxon>
        <taxon>Viridiplantae</taxon>
        <taxon>Streptophyta</taxon>
        <taxon>Embryophyta</taxon>
        <taxon>Tracheophyta</taxon>
        <taxon>Spermatophyta</taxon>
        <taxon>Magnoliopsida</taxon>
        <taxon>eudicotyledons</taxon>
        <taxon>Gunneridae</taxon>
        <taxon>Pentapetalae</taxon>
        <taxon>rosids</taxon>
        <taxon>malvids</taxon>
        <taxon>Brassicales</taxon>
        <taxon>Brassicaceae</taxon>
        <taxon>Arabideae</taxon>
        <taxon>Arabis</taxon>
    </lineage>
</organism>
<accession>A0A087G1Z1</accession>
<feature type="compositionally biased region" description="Basic and acidic residues" evidence="4">
    <location>
        <begin position="201"/>
        <end position="210"/>
    </location>
</feature>
<evidence type="ECO:0000313" key="5">
    <source>
        <dbReference type="EMBL" id="KFK23893.1"/>
    </source>
</evidence>
<dbReference type="OMA" id="QWRSKKP"/>
<evidence type="ECO:0000313" key="6">
    <source>
        <dbReference type="Proteomes" id="UP000029120"/>
    </source>
</evidence>
<dbReference type="Gramene" id="KFK23893">
    <property type="protein sequence ID" value="KFK23893"/>
    <property type="gene ID" value="AALP_AAs69390U000100"/>
</dbReference>
<proteinExistence type="predicted"/>
<dbReference type="Proteomes" id="UP000029120">
    <property type="component" value="Unassembled WGS sequence"/>
</dbReference>
<keyword evidence="1" id="KW-0678">Repressor</keyword>
<dbReference type="PANTHER" id="PTHR33388">
    <property type="entry name" value="OS01G0212500 PROTEIN"/>
    <property type="match status" value="1"/>
</dbReference>
<evidence type="ECO:0000256" key="1">
    <source>
        <dbReference type="ARBA" id="ARBA00022491"/>
    </source>
</evidence>
<gene>
    <name evidence="5" type="ORF">AALP_AAs69390U000100</name>
</gene>
<dbReference type="EMBL" id="KL974134">
    <property type="protein sequence ID" value="KFK23893.1"/>
    <property type="molecule type" value="Genomic_DNA"/>
</dbReference>
<evidence type="ECO:0000256" key="2">
    <source>
        <dbReference type="ARBA" id="ARBA00023015"/>
    </source>
</evidence>
<dbReference type="AlphaFoldDB" id="A0A087G1Z1"/>
<keyword evidence="6" id="KW-1185">Reference proteome</keyword>
<feature type="compositionally biased region" description="Basic residues" evidence="4">
    <location>
        <begin position="29"/>
        <end position="40"/>
    </location>
</feature>